<dbReference type="EMBL" id="CAEZWM010000126">
    <property type="protein sequence ID" value="CAB4661756.1"/>
    <property type="molecule type" value="Genomic_DNA"/>
</dbReference>
<feature type="domain" description="CSD" evidence="2">
    <location>
        <begin position="1"/>
        <end position="62"/>
    </location>
</feature>
<dbReference type="InterPro" id="IPR012340">
    <property type="entry name" value="NA-bd_OB-fold"/>
</dbReference>
<name>A0A6J6LJ99_9ZZZZ</name>
<feature type="region of interest" description="Disordered" evidence="1">
    <location>
        <begin position="49"/>
        <end position="76"/>
    </location>
</feature>
<dbReference type="AlphaFoldDB" id="A0A6J6LJ99"/>
<dbReference type="PROSITE" id="PS51857">
    <property type="entry name" value="CSD_2"/>
    <property type="match status" value="1"/>
</dbReference>
<dbReference type="GO" id="GO:0003676">
    <property type="term" value="F:nucleic acid binding"/>
    <property type="evidence" value="ECO:0007669"/>
    <property type="project" value="InterPro"/>
</dbReference>
<evidence type="ECO:0000259" key="2">
    <source>
        <dbReference type="PROSITE" id="PS51857"/>
    </source>
</evidence>
<proteinExistence type="predicted"/>
<evidence type="ECO:0000256" key="1">
    <source>
        <dbReference type="SAM" id="MobiDB-lite"/>
    </source>
</evidence>
<accession>A0A6J6LJ99</accession>
<protein>
    <submittedName>
        <fullName evidence="3">Unannotated protein</fullName>
    </submittedName>
</protein>
<organism evidence="3">
    <name type="scientific">freshwater metagenome</name>
    <dbReference type="NCBI Taxonomy" id="449393"/>
    <lineage>
        <taxon>unclassified sequences</taxon>
        <taxon>metagenomes</taxon>
        <taxon>ecological metagenomes</taxon>
    </lineage>
</organism>
<sequence>MQGVVRSFDPDSGEGVVVRDTDRLDIVLAPDALNGSLFTSLRQGQRVNFDLDPEGRASRVRSGAEKDLGLPDQVQI</sequence>
<dbReference type="SUPFAM" id="SSF50249">
    <property type="entry name" value="Nucleic acid-binding proteins"/>
    <property type="match status" value="1"/>
</dbReference>
<dbReference type="Gene3D" id="2.40.50.140">
    <property type="entry name" value="Nucleic acid-binding proteins"/>
    <property type="match status" value="1"/>
</dbReference>
<reference evidence="3" key="1">
    <citation type="submission" date="2020-05" db="EMBL/GenBank/DDBJ databases">
        <authorList>
            <person name="Chiriac C."/>
            <person name="Salcher M."/>
            <person name="Ghai R."/>
            <person name="Kavagutti S V."/>
        </authorList>
    </citation>
    <scope>NUCLEOTIDE SEQUENCE</scope>
</reference>
<feature type="compositionally biased region" description="Basic and acidic residues" evidence="1">
    <location>
        <begin position="53"/>
        <end position="69"/>
    </location>
</feature>
<gene>
    <name evidence="3" type="ORF">UFOPK2242_01012</name>
</gene>
<evidence type="ECO:0000313" key="3">
    <source>
        <dbReference type="EMBL" id="CAB4661756.1"/>
    </source>
</evidence>
<dbReference type="InterPro" id="IPR002059">
    <property type="entry name" value="CSP_DNA-bd"/>
</dbReference>